<proteinExistence type="predicted"/>
<dbReference type="AlphaFoldDB" id="A0A0Z8IVA7"/>
<protein>
    <submittedName>
        <fullName evidence="1">Domain of uncharacterized function DUF1828</fullName>
    </submittedName>
</protein>
<evidence type="ECO:0000313" key="2">
    <source>
        <dbReference type="Proteomes" id="UP000070960"/>
    </source>
</evidence>
<dbReference type="Pfam" id="PF08861">
    <property type="entry name" value="DUF1828"/>
    <property type="match status" value="1"/>
</dbReference>
<accession>A0A0Z8IVA7</accession>
<sequence length="256" mass="29543">MLDGLKLVDDYVSWYKNNAIVKDFSDYTQIITPFVNHINDRIQLYLQALPDGRVRISDDGETLSELELIGLDLSTRTRDRLKQGILRQFATKIEGDILYIDCEIKDFPKCKHKLIETIIRVYDLLNTKRSIVTSLFSEEVQTYFFENEFGGTPNVKLTGESSIDYQIDYIVGAKKSHPEVWIQILNHLTYDAVARVNTIYEDITQGRQVELGVKKIIIFNDLESKGQHKAELIAKQRDIIIAPWSSKEQLKKTILT</sequence>
<organism evidence="1 2">
    <name type="scientific">Streptococcus suis</name>
    <dbReference type="NCBI Taxonomy" id="1307"/>
    <lineage>
        <taxon>Bacteria</taxon>
        <taxon>Bacillati</taxon>
        <taxon>Bacillota</taxon>
        <taxon>Bacilli</taxon>
        <taxon>Lactobacillales</taxon>
        <taxon>Streptococcaceae</taxon>
        <taxon>Streptococcus</taxon>
    </lineage>
</organism>
<dbReference type="Pfam" id="PF08862">
    <property type="entry name" value="DUF1829"/>
    <property type="match status" value="1"/>
</dbReference>
<reference evidence="1 2" key="1">
    <citation type="submission" date="2016-02" db="EMBL/GenBank/DDBJ databases">
        <authorList>
            <consortium name="Pathogen Informatics"/>
        </authorList>
    </citation>
    <scope>NUCLEOTIDE SEQUENCE [LARGE SCALE GENOMIC DNA]</scope>
    <source>
        <strain evidence="1 2">LSS80</strain>
    </source>
</reference>
<gene>
    <name evidence="1" type="ORF">ERS132442_00229</name>
</gene>
<dbReference type="Proteomes" id="UP000070960">
    <property type="component" value="Unassembled WGS sequence"/>
</dbReference>
<evidence type="ECO:0000313" key="1">
    <source>
        <dbReference type="EMBL" id="CYV42266.1"/>
    </source>
</evidence>
<dbReference type="RefSeq" id="WP_050571847.1">
    <property type="nucleotide sequence ID" value="NZ_JBAPCX010000009.1"/>
</dbReference>
<dbReference type="InterPro" id="IPR014961">
    <property type="entry name" value="DUF1829"/>
</dbReference>
<name>A0A0Z8IVA7_STRSU</name>
<dbReference type="InterPro" id="IPR014960">
    <property type="entry name" value="DUF1828"/>
</dbReference>
<dbReference type="EMBL" id="FIIE01000001">
    <property type="protein sequence ID" value="CYV42266.1"/>
    <property type="molecule type" value="Genomic_DNA"/>
</dbReference>